<evidence type="ECO:0000313" key="3">
    <source>
        <dbReference type="EMBL" id="ORZ31901.1"/>
    </source>
</evidence>
<dbReference type="AlphaFoldDB" id="A0A1Y2HDB8"/>
<gene>
    <name evidence="3" type="ORF">BCR44DRAFT_37272</name>
</gene>
<dbReference type="EMBL" id="MCFL01000053">
    <property type="protein sequence ID" value="ORZ31901.1"/>
    <property type="molecule type" value="Genomic_DNA"/>
</dbReference>
<keyword evidence="4" id="KW-1185">Reference proteome</keyword>
<dbReference type="Proteomes" id="UP000193411">
    <property type="component" value="Unassembled WGS sequence"/>
</dbReference>
<evidence type="ECO:0000313" key="4">
    <source>
        <dbReference type="Proteomes" id="UP000193411"/>
    </source>
</evidence>
<organism evidence="3 4">
    <name type="scientific">Catenaria anguillulae PL171</name>
    <dbReference type="NCBI Taxonomy" id="765915"/>
    <lineage>
        <taxon>Eukaryota</taxon>
        <taxon>Fungi</taxon>
        <taxon>Fungi incertae sedis</taxon>
        <taxon>Blastocladiomycota</taxon>
        <taxon>Blastocladiomycetes</taxon>
        <taxon>Blastocladiales</taxon>
        <taxon>Catenariaceae</taxon>
        <taxon>Catenaria</taxon>
    </lineage>
</organism>
<feature type="region of interest" description="Disordered" evidence="1">
    <location>
        <begin position="287"/>
        <end position="323"/>
    </location>
</feature>
<feature type="transmembrane region" description="Helical" evidence="2">
    <location>
        <begin position="218"/>
        <end position="239"/>
    </location>
</feature>
<protein>
    <submittedName>
        <fullName evidence="3">Uncharacterized protein</fullName>
    </submittedName>
</protein>
<evidence type="ECO:0000256" key="2">
    <source>
        <dbReference type="SAM" id="Phobius"/>
    </source>
</evidence>
<keyword evidence="2" id="KW-0472">Membrane</keyword>
<name>A0A1Y2HDB8_9FUNG</name>
<sequence>MSTSQFTPPLIASRCIGLMLHTSGVIMLVPCLQMAVKNLRVRKNWRFWLPTLLGLLLLLVTCLIEITFVAGYFDGFKAFMWTPIHTLSGDVTVRLGVMITASLRLWRLYLIVQERNQKIVLASMFCVCFVMLLTLGFTIDLRAYEAAVLLIQPRPLAIRNALIFLRTQESLVSFLSFFIVKIFSIAADIVFITVLMENGRSAGKNARKLTKTQILSPYLINVLFSIVYLIVVGLTRIVWDSATYNFIQFTNITLNRFCPALEAFIFYRFTINQSRHLLLRGKSKSGLTTRSSQVSSVSKRGVAATASVSQHDDGGGGESRPSS</sequence>
<feature type="transmembrane region" description="Helical" evidence="2">
    <location>
        <begin position="16"/>
        <end position="35"/>
    </location>
</feature>
<keyword evidence="2" id="KW-1133">Transmembrane helix</keyword>
<feature type="transmembrane region" description="Helical" evidence="2">
    <location>
        <begin position="47"/>
        <end position="73"/>
    </location>
</feature>
<feature type="compositionally biased region" description="Polar residues" evidence="1">
    <location>
        <begin position="287"/>
        <end position="298"/>
    </location>
</feature>
<proteinExistence type="predicted"/>
<feature type="transmembrane region" description="Helical" evidence="2">
    <location>
        <begin position="93"/>
        <end position="112"/>
    </location>
</feature>
<feature type="transmembrane region" description="Helical" evidence="2">
    <location>
        <begin position="119"/>
        <end position="139"/>
    </location>
</feature>
<feature type="transmembrane region" description="Helical" evidence="2">
    <location>
        <begin position="174"/>
        <end position="197"/>
    </location>
</feature>
<reference evidence="3 4" key="1">
    <citation type="submission" date="2016-07" db="EMBL/GenBank/DDBJ databases">
        <title>Pervasive Adenine N6-methylation of Active Genes in Fungi.</title>
        <authorList>
            <consortium name="DOE Joint Genome Institute"/>
            <person name="Mondo S.J."/>
            <person name="Dannebaum R.O."/>
            <person name="Kuo R.C."/>
            <person name="Labutti K."/>
            <person name="Haridas S."/>
            <person name="Kuo A."/>
            <person name="Salamov A."/>
            <person name="Ahrendt S.R."/>
            <person name="Lipzen A."/>
            <person name="Sullivan W."/>
            <person name="Andreopoulos W.B."/>
            <person name="Clum A."/>
            <person name="Lindquist E."/>
            <person name="Daum C."/>
            <person name="Ramamoorthy G.K."/>
            <person name="Gryganskyi A."/>
            <person name="Culley D."/>
            <person name="Magnuson J.K."/>
            <person name="James T.Y."/>
            <person name="O'Malley M.A."/>
            <person name="Stajich J.E."/>
            <person name="Spatafora J.W."/>
            <person name="Visel A."/>
            <person name="Grigoriev I.V."/>
        </authorList>
    </citation>
    <scope>NUCLEOTIDE SEQUENCE [LARGE SCALE GENOMIC DNA]</scope>
    <source>
        <strain evidence="3 4">PL171</strain>
    </source>
</reference>
<accession>A0A1Y2HDB8</accession>
<evidence type="ECO:0000256" key="1">
    <source>
        <dbReference type="SAM" id="MobiDB-lite"/>
    </source>
</evidence>
<comment type="caution">
    <text evidence="3">The sequence shown here is derived from an EMBL/GenBank/DDBJ whole genome shotgun (WGS) entry which is preliminary data.</text>
</comment>
<dbReference type="OrthoDB" id="5563691at2759"/>
<keyword evidence="2" id="KW-0812">Transmembrane</keyword>